<reference evidence="1 2" key="1">
    <citation type="journal article" date="2019" name="Environ. Microbiol.">
        <title>Genomics insights into ecotype formation of ammonia-oxidizing archaea in the deep ocean.</title>
        <authorList>
            <person name="Wang Y."/>
            <person name="Huang J.M."/>
            <person name="Cui G.J."/>
            <person name="Nunoura T."/>
            <person name="Takaki Y."/>
            <person name="Li W.L."/>
            <person name="Li J."/>
            <person name="Gao Z.M."/>
            <person name="Takai K."/>
            <person name="Zhang A.Q."/>
            <person name="Stepanauskas R."/>
        </authorList>
    </citation>
    <scope>NUCLEOTIDE SEQUENCE [LARGE SCALE GENOMIC DNA]</scope>
    <source>
        <strain evidence="1 2">C4</strain>
    </source>
</reference>
<evidence type="ECO:0000313" key="1">
    <source>
        <dbReference type="EMBL" id="NWJ30210.1"/>
    </source>
</evidence>
<dbReference type="Proteomes" id="UP000568446">
    <property type="component" value="Unassembled WGS sequence"/>
</dbReference>
<proteinExistence type="predicted"/>
<feature type="non-terminal residue" evidence="1">
    <location>
        <position position="1"/>
    </location>
</feature>
<protein>
    <submittedName>
        <fullName evidence="1">Uncharacterized protein</fullName>
    </submittedName>
</protein>
<evidence type="ECO:0000313" key="2">
    <source>
        <dbReference type="Proteomes" id="UP000568446"/>
    </source>
</evidence>
<sequence length="277" mass="31826">RLVKVQVGITSNKNASDDSMIHVLKEDYIWNFPINAPLSMRDDDITKITANPGDEIEITLDVTDDKSVHLLPISGIYTNFMERPNNMNLFYANNFDNLKQTSTSFYEWYRNHDDVAYDYADTVTWSNPAISYTQFPVTSETRFYLLNDERVIEHFVISFKMKFTDSMKPSQIWVSAADYYGQTFKVPLPLTLEILGDEPLDFTSHLNQKVLGYFNEPVLLSMLYQWSQSSQDVSELSSILGVDGELPQWTANLATWTVEEKITSGEMIIAIEHVINQ</sequence>
<gene>
    <name evidence="1" type="ORF">HX850_04775</name>
</gene>
<name>A0A7K4MNR3_9ARCH</name>
<dbReference type="AlphaFoldDB" id="A0A7K4MNR3"/>
<organism evidence="1 2">
    <name type="scientific">Marine Group I thaumarchaeote</name>
    <dbReference type="NCBI Taxonomy" id="2511932"/>
    <lineage>
        <taxon>Archaea</taxon>
        <taxon>Nitrososphaerota</taxon>
        <taxon>Marine Group I</taxon>
    </lineage>
</organism>
<dbReference type="EMBL" id="JACATK010000043">
    <property type="protein sequence ID" value="NWJ30210.1"/>
    <property type="molecule type" value="Genomic_DNA"/>
</dbReference>
<accession>A0A7K4MNR3</accession>
<comment type="caution">
    <text evidence="1">The sequence shown here is derived from an EMBL/GenBank/DDBJ whole genome shotgun (WGS) entry which is preliminary data.</text>
</comment>